<reference evidence="1 2" key="1">
    <citation type="submission" date="2019-08" db="EMBL/GenBank/DDBJ databases">
        <authorList>
            <person name="Alioto T."/>
            <person name="Alioto T."/>
            <person name="Gomez Garrido J."/>
        </authorList>
    </citation>
    <scope>NUCLEOTIDE SEQUENCE [LARGE SCALE GENOMIC DNA]</scope>
</reference>
<evidence type="ECO:0000313" key="2">
    <source>
        <dbReference type="Proteomes" id="UP000325440"/>
    </source>
</evidence>
<accession>A0A5E4N1U3</accession>
<organism evidence="1 2">
    <name type="scientific">Cinara cedri</name>
    <dbReference type="NCBI Taxonomy" id="506608"/>
    <lineage>
        <taxon>Eukaryota</taxon>
        <taxon>Metazoa</taxon>
        <taxon>Ecdysozoa</taxon>
        <taxon>Arthropoda</taxon>
        <taxon>Hexapoda</taxon>
        <taxon>Insecta</taxon>
        <taxon>Pterygota</taxon>
        <taxon>Neoptera</taxon>
        <taxon>Paraneoptera</taxon>
        <taxon>Hemiptera</taxon>
        <taxon>Sternorrhyncha</taxon>
        <taxon>Aphidomorpha</taxon>
        <taxon>Aphidoidea</taxon>
        <taxon>Aphididae</taxon>
        <taxon>Lachninae</taxon>
        <taxon>Cinara</taxon>
    </lineage>
</organism>
<proteinExistence type="predicted"/>
<dbReference type="Proteomes" id="UP000325440">
    <property type="component" value="Unassembled WGS sequence"/>
</dbReference>
<dbReference type="OrthoDB" id="10578744at2759"/>
<dbReference type="EMBL" id="CABPRJ010001448">
    <property type="protein sequence ID" value="VVC37511.1"/>
    <property type="molecule type" value="Genomic_DNA"/>
</dbReference>
<protein>
    <submittedName>
        <fullName evidence="1">Uncharacterized protein</fullName>
    </submittedName>
</protein>
<evidence type="ECO:0000313" key="1">
    <source>
        <dbReference type="EMBL" id="VVC37511.1"/>
    </source>
</evidence>
<keyword evidence="2" id="KW-1185">Reference proteome</keyword>
<gene>
    <name evidence="1" type="ORF">CINCED_3A011994</name>
</gene>
<name>A0A5E4N1U3_9HEMI</name>
<dbReference type="AlphaFoldDB" id="A0A5E4N1U3"/>
<sequence length="147" mass="16740">MYKILLKINLASKILHLDLILENAVDLLKNTMENMGKIRDNINILIEETNSKALLGDVTLDFSCKRTRKVKKLFDELCQVQCLSQGNHYFETQDSIAILTLSILRLTVISDDQISENAKQLADKLQYFNPAELTSHTNSVIQIPICF</sequence>